<evidence type="ECO:0000256" key="1">
    <source>
        <dbReference type="ARBA" id="ARBA00022679"/>
    </source>
</evidence>
<accession>A0A9P1I6U2</accession>
<evidence type="ECO:0000256" key="2">
    <source>
        <dbReference type="ARBA" id="ARBA00022723"/>
    </source>
</evidence>
<evidence type="ECO:0000256" key="6">
    <source>
        <dbReference type="SAM" id="SignalP"/>
    </source>
</evidence>
<keyword evidence="3" id="KW-0418">Kinase</keyword>
<keyword evidence="1" id="KW-0808">Transferase</keyword>
<dbReference type="InterPro" id="IPR011990">
    <property type="entry name" value="TPR-like_helical_dom_sf"/>
</dbReference>
<dbReference type="SMART" id="SM00028">
    <property type="entry name" value="TPR"/>
    <property type="match status" value="5"/>
</dbReference>
<feature type="chain" id="PRO_5040210320" evidence="6">
    <location>
        <begin position="20"/>
        <end position="729"/>
    </location>
</feature>
<dbReference type="GO" id="GO:0046872">
    <property type="term" value="F:metal ion binding"/>
    <property type="evidence" value="ECO:0007669"/>
    <property type="project" value="UniProtKB-KW"/>
</dbReference>
<keyword evidence="2" id="KW-0479">Metal-binding</keyword>
<feature type="signal peptide" evidence="6">
    <location>
        <begin position="1"/>
        <end position="19"/>
    </location>
</feature>
<evidence type="ECO:0000313" key="8">
    <source>
        <dbReference type="Proteomes" id="UP001152747"/>
    </source>
</evidence>
<dbReference type="SUPFAM" id="SSF48452">
    <property type="entry name" value="TPR-like"/>
    <property type="match status" value="1"/>
</dbReference>
<dbReference type="FunFam" id="1.25.40.10:FF:001242">
    <property type="entry name" value="PeRoXisome assembly factor"/>
    <property type="match status" value="1"/>
</dbReference>
<feature type="repeat" description="TPR" evidence="5">
    <location>
        <begin position="584"/>
        <end position="617"/>
    </location>
</feature>
<dbReference type="PROSITE" id="PS50005">
    <property type="entry name" value="TPR"/>
    <property type="match status" value="4"/>
</dbReference>
<dbReference type="Gene3D" id="1.25.40.10">
    <property type="entry name" value="Tetratricopeptide repeat domain"/>
    <property type="match status" value="1"/>
</dbReference>
<dbReference type="InterPro" id="IPR007666">
    <property type="entry name" value="ADP_PFK/GK"/>
</dbReference>
<evidence type="ECO:0000313" key="7">
    <source>
        <dbReference type="EMBL" id="CAI5440597.1"/>
    </source>
</evidence>
<evidence type="ECO:0000256" key="5">
    <source>
        <dbReference type="PROSITE-ProRule" id="PRU00339"/>
    </source>
</evidence>
<keyword evidence="6" id="KW-0732">Signal</keyword>
<keyword evidence="4" id="KW-0460">Magnesium</keyword>
<feature type="repeat" description="TPR" evidence="5">
    <location>
        <begin position="476"/>
        <end position="509"/>
    </location>
</feature>
<dbReference type="Pfam" id="PF13432">
    <property type="entry name" value="TPR_16"/>
    <property type="match status" value="2"/>
</dbReference>
<dbReference type="GO" id="GO:0006006">
    <property type="term" value="P:glucose metabolic process"/>
    <property type="evidence" value="ECO:0007669"/>
    <property type="project" value="TreeGrafter"/>
</dbReference>
<comment type="caution">
    <text evidence="7">The sequence shown here is derived from an EMBL/GenBank/DDBJ whole genome shotgun (WGS) entry which is preliminary data.</text>
</comment>
<protein>
    <submittedName>
        <fullName evidence="7">Uncharacterized protein</fullName>
    </submittedName>
</protein>
<dbReference type="GO" id="GO:0043843">
    <property type="term" value="F:ADP-specific glucokinase activity"/>
    <property type="evidence" value="ECO:0007669"/>
    <property type="project" value="TreeGrafter"/>
</dbReference>
<dbReference type="InterPro" id="IPR019734">
    <property type="entry name" value="TPR_rpt"/>
</dbReference>
<name>A0A9P1I6U2_9PELO</name>
<keyword evidence="8" id="KW-1185">Reference proteome</keyword>
<dbReference type="AlphaFoldDB" id="A0A9P1I6U2"/>
<dbReference type="PANTHER" id="PTHR21208">
    <property type="entry name" value="ADP-DEPENDENT GLUCOKINASE"/>
    <property type="match status" value="1"/>
</dbReference>
<evidence type="ECO:0000256" key="3">
    <source>
        <dbReference type="ARBA" id="ARBA00022777"/>
    </source>
</evidence>
<organism evidence="7 8">
    <name type="scientific">Caenorhabditis angaria</name>
    <dbReference type="NCBI Taxonomy" id="860376"/>
    <lineage>
        <taxon>Eukaryota</taxon>
        <taxon>Metazoa</taxon>
        <taxon>Ecdysozoa</taxon>
        <taxon>Nematoda</taxon>
        <taxon>Chromadorea</taxon>
        <taxon>Rhabditida</taxon>
        <taxon>Rhabditina</taxon>
        <taxon>Rhabditomorpha</taxon>
        <taxon>Rhabditoidea</taxon>
        <taxon>Rhabditidae</taxon>
        <taxon>Peloderinae</taxon>
        <taxon>Caenorhabditis</taxon>
    </lineage>
</organism>
<sequence length="729" mass="80651">MLAFQIFALFFAGFLATEAADIDFALICDKGYRVSSIKRSKTNYNVLGSLTVECEQISLAESTNCAPQQSVPKCSGLLEGCTGNTWLGGFHVYLLENSTQAAVLDPVCCSSPSVQIDSGSCINDQLNTGTRDFAHSIVSDLIYRGWQCWHQYDQKRTLVDLLWKTEICPFQSSDFPVITRRSECEECQCDCGIEQCSNGVTPVRLIHKKLLLPCSFMKSVVEGQCGQQNALVGLANTFGQSSNQRIAPSSVGPGALLPQNSLGEQMANEFLRTQRSAAPTSFSLKAMQHNLPQVGKSTNLAMNWSNEFQPKQNQLAQQWSQQYSTITPQPQRHFDSAWQQAAPMSTSSAIQQNSGMWSSEFLDNIESSLQGSSSSQSASQWAEDFLGPDSVWNGPLHNGAAYESTWNQIKKDFEESVFAENSAAQTMNNDYIFLDQNPYSQLSDPLAQGDSLMRNGDIGEAMLAYEAAVRQNPQDAKAWCRLGLAHAENEKDQQAMTAFRKCLEIEPGNKEALLALSVSMANEGQENEALHQLDKWMSSYLGSDVTQITNTPPMYSSFLDHDMFNRVEARFLDAARQQGTQPDPDLQNALGILYNLNRNFQRAVDSLKLAISGNPEDPRLWNRLGATLANGDRTAEAISAYREALKRYPTYVRARYNLGISCMQLTSYREALNHFTSALELQKGGNDSSSIWATMRSAAIRTPDVPDSLLRAVETRDLPTLKSVLATLP</sequence>
<dbReference type="OrthoDB" id="10006023at2759"/>
<dbReference type="PANTHER" id="PTHR21208:SF0">
    <property type="entry name" value="ADP-DEPENDENT GLUCOKINASE"/>
    <property type="match status" value="1"/>
</dbReference>
<dbReference type="EMBL" id="CANHGI010000002">
    <property type="protein sequence ID" value="CAI5440597.1"/>
    <property type="molecule type" value="Genomic_DNA"/>
</dbReference>
<feature type="repeat" description="TPR" evidence="5">
    <location>
        <begin position="652"/>
        <end position="685"/>
    </location>
</feature>
<gene>
    <name evidence="7" type="ORF">CAMP_LOCUS3234</name>
</gene>
<proteinExistence type="predicted"/>
<feature type="repeat" description="TPR" evidence="5">
    <location>
        <begin position="618"/>
        <end position="651"/>
    </location>
</feature>
<evidence type="ECO:0000256" key="4">
    <source>
        <dbReference type="ARBA" id="ARBA00022842"/>
    </source>
</evidence>
<reference evidence="7" key="1">
    <citation type="submission" date="2022-11" db="EMBL/GenBank/DDBJ databases">
        <authorList>
            <person name="Kikuchi T."/>
        </authorList>
    </citation>
    <scope>NUCLEOTIDE SEQUENCE</scope>
    <source>
        <strain evidence="7">PS1010</strain>
    </source>
</reference>
<dbReference type="Proteomes" id="UP001152747">
    <property type="component" value="Unassembled WGS sequence"/>
</dbReference>
<keyword evidence="5" id="KW-0802">TPR repeat</keyword>
<dbReference type="GO" id="GO:0005783">
    <property type="term" value="C:endoplasmic reticulum"/>
    <property type="evidence" value="ECO:0007669"/>
    <property type="project" value="TreeGrafter"/>
</dbReference>